<sequence length="483" mass="54249">MTDTTVLLLESLLEKVPSDLQEKINADSETKAGGIKFLKNLLDEEGDPEVLLSASVRPSQDSTAASKSIVERIAELDSQQHSVDRSIRNEVYENLNLVLNGSEAYKECDGQFTSEMVDLCDQMLVDNQGQSDEAEGENSDGKDTESEDNGNENGTTTSGAVQPADTETWKSILRQHRRQDQRIWHKKGLKGDQTGRDASDGQTGAQGGIAAEKSSSAILYDMDRIMDILELPTLASACVQSGHYGECVEIASYVRQLATWYSGVSLIACVEKELKREIHTMIVSLVRLLNTDLKQSHIVKIITYLRRIAPFQQKNDTEGANSEFSQMDDEILERILLKSRYQFIIGELEVLKPLCKTNTREKYLKRCIEVLREHCFLNILTFQSIFGTPEGAAGKKMHLLVYSFVKALILQLCGIFKQQIPLLPDQSSTDGLFFQLVYCCQSVGRVGGDFTPIILTQLDEFIDKRRWCRILRKQQVMARAMSR</sequence>
<keyword evidence="6" id="KW-0333">Golgi apparatus</keyword>
<dbReference type="InterPro" id="IPR007255">
    <property type="entry name" value="COG8"/>
</dbReference>
<gene>
    <name evidence="10" type="ORF">DEBR0S1_08394G</name>
</gene>
<dbReference type="Proteomes" id="UP000478008">
    <property type="component" value="Unassembled WGS sequence"/>
</dbReference>
<keyword evidence="4" id="KW-0813">Transport</keyword>
<evidence type="ECO:0000256" key="4">
    <source>
        <dbReference type="ARBA" id="ARBA00022448"/>
    </source>
</evidence>
<evidence type="ECO:0000256" key="7">
    <source>
        <dbReference type="ARBA" id="ARBA00023136"/>
    </source>
</evidence>
<dbReference type="PANTHER" id="PTHR21311:SF0">
    <property type="entry name" value="CONSERVED OLIGOMERIC GOLGI COMPLEX SUBUNIT 8"/>
    <property type="match status" value="1"/>
</dbReference>
<organism evidence="10 11">
    <name type="scientific">Dekkera bruxellensis</name>
    <name type="common">Brettanomyces custersii</name>
    <dbReference type="NCBI Taxonomy" id="5007"/>
    <lineage>
        <taxon>Eukaryota</taxon>
        <taxon>Fungi</taxon>
        <taxon>Dikarya</taxon>
        <taxon>Ascomycota</taxon>
        <taxon>Saccharomycotina</taxon>
        <taxon>Pichiomycetes</taxon>
        <taxon>Pichiales</taxon>
        <taxon>Pichiaceae</taxon>
        <taxon>Brettanomyces</taxon>
    </lineage>
</organism>
<proteinExistence type="inferred from homology"/>
<dbReference type="GO" id="GO:0006891">
    <property type="term" value="P:intra-Golgi vesicle-mediated transport"/>
    <property type="evidence" value="ECO:0007669"/>
    <property type="project" value="TreeGrafter"/>
</dbReference>
<reference evidence="10 11" key="1">
    <citation type="submission" date="2019-07" db="EMBL/GenBank/DDBJ databases">
        <authorList>
            <person name="Friedrich A."/>
            <person name="Schacherer J."/>
        </authorList>
    </citation>
    <scope>NUCLEOTIDE SEQUENCE [LARGE SCALE GENOMIC DNA]</scope>
</reference>
<feature type="compositionally biased region" description="Basic and acidic residues" evidence="9">
    <location>
        <begin position="178"/>
        <end position="199"/>
    </location>
</feature>
<comment type="subcellular location">
    <subcellularLocation>
        <location evidence="1">Golgi apparatus membrane</location>
        <topology evidence="1">Peripheral membrane protein</topology>
    </subcellularLocation>
</comment>
<feature type="region of interest" description="Disordered" evidence="9">
    <location>
        <begin position="129"/>
        <end position="209"/>
    </location>
</feature>
<dbReference type="EMBL" id="CABFWN010000001">
    <property type="protein sequence ID" value="VUG16128.1"/>
    <property type="molecule type" value="Genomic_DNA"/>
</dbReference>
<evidence type="ECO:0000256" key="9">
    <source>
        <dbReference type="SAM" id="MobiDB-lite"/>
    </source>
</evidence>
<dbReference type="AlphaFoldDB" id="A0A7D9GYH2"/>
<keyword evidence="11" id="KW-1185">Reference proteome</keyword>
<evidence type="ECO:0000256" key="2">
    <source>
        <dbReference type="ARBA" id="ARBA00006419"/>
    </source>
</evidence>
<evidence type="ECO:0000256" key="6">
    <source>
        <dbReference type="ARBA" id="ARBA00023034"/>
    </source>
</evidence>
<keyword evidence="5" id="KW-0653">Protein transport</keyword>
<evidence type="ECO:0000256" key="1">
    <source>
        <dbReference type="ARBA" id="ARBA00004395"/>
    </source>
</evidence>
<accession>A0A7D9GYH2</accession>
<dbReference type="Pfam" id="PF04124">
    <property type="entry name" value="Dor1"/>
    <property type="match status" value="1"/>
</dbReference>
<dbReference type="GO" id="GO:0032258">
    <property type="term" value="P:cytoplasm to vacuole targeting by the Cvt pathway"/>
    <property type="evidence" value="ECO:0007669"/>
    <property type="project" value="TreeGrafter"/>
</dbReference>
<evidence type="ECO:0000256" key="8">
    <source>
        <dbReference type="ARBA" id="ARBA00031347"/>
    </source>
</evidence>
<dbReference type="PANTHER" id="PTHR21311">
    <property type="entry name" value="CONSERVED OLIGOMERIC GOLGI COMPLEX COMPONENT 8"/>
    <property type="match status" value="1"/>
</dbReference>
<comment type="similarity">
    <text evidence="2">Belongs to the COG8 family.</text>
</comment>
<dbReference type="GO" id="GO:0000139">
    <property type="term" value="C:Golgi membrane"/>
    <property type="evidence" value="ECO:0007669"/>
    <property type="project" value="UniProtKB-SubCell"/>
</dbReference>
<evidence type="ECO:0000256" key="5">
    <source>
        <dbReference type="ARBA" id="ARBA00022927"/>
    </source>
</evidence>
<dbReference type="GO" id="GO:0017119">
    <property type="term" value="C:Golgi transport complex"/>
    <property type="evidence" value="ECO:0007669"/>
    <property type="project" value="InterPro"/>
</dbReference>
<name>A0A7D9GYH2_DEKBR</name>
<protein>
    <recommendedName>
        <fullName evidence="3">Conserved oligomeric Golgi complex subunit 8</fullName>
    </recommendedName>
    <alternativeName>
        <fullName evidence="8">Component of oligomeric Golgi complex 8</fullName>
    </alternativeName>
</protein>
<feature type="compositionally biased region" description="Polar residues" evidence="9">
    <location>
        <begin position="151"/>
        <end position="160"/>
    </location>
</feature>
<evidence type="ECO:0000313" key="11">
    <source>
        <dbReference type="Proteomes" id="UP000478008"/>
    </source>
</evidence>
<evidence type="ECO:0000256" key="3">
    <source>
        <dbReference type="ARBA" id="ARBA00020983"/>
    </source>
</evidence>
<evidence type="ECO:0000313" key="10">
    <source>
        <dbReference type="EMBL" id="VUG16128.1"/>
    </source>
</evidence>
<keyword evidence="7" id="KW-0472">Membrane</keyword>